<dbReference type="GO" id="GO:0016020">
    <property type="term" value="C:membrane"/>
    <property type="evidence" value="ECO:0007669"/>
    <property type="project" value="UniProtKB-SubCell"/>
</dbReference>
<feature type="domain" description="G-protein coupled receptors family 1 profile" evidence="7">
    <location>
        <begin position="1"/>
        <end position="202"/>
    </location>
</feature>
<keyword evidence="4 6" id="KW-0472">Membrane</keyword>
<dbReference type="EMBL" id="MRZV01002048">
    <property type="protein sequence ID" value="PIK34887.1"/>
    <property type="molecule type" value="Genomic_DNA"/>
</dbReference>
<evidence type="ECO:0000256" key="2">
    <source>
        <dbReference type="ARBA" id="ARBA00022692"/>
    </source>
</evidence>
<comment type="caution">
    <text evidence="8">The sequence shown here is derived from an EMBL/GenBank/DDBJ whole genome shotgun (WGS) entry which is preliminary data.</text>
</comment>
<organism evidence="8 9">
    <name type="scientific">Stichopus japonicus</name>
    <name type="common">Sea cucumber</name>
    <dbReference type="NCBI Taxonomy" id="307972"/>
    <lineage>
        <taxon>Eukaryota</taxon>
        <taxon>Metazoa</taxon>
        <taxon>Echinodermata</taxon>
        <taxon>Eleutherozoa</taxon>
        <taxon>Echinozoa</taxon>
        <taxon>Holothuroidea</taxon>
        <taxon>Aspidochirotacea</taxon>
        <taxon>Aspidochirotida</taxon>
        <taxon>Stichopodidae</taxon>
        <taxon>Apostichopus</taxon>
    </lineage>
</organism>
<evidence type="ECO:0000313" key="8">
    <source>
        <dbReference type="EMBL" id="PIK34887.1"/>
    </source>
</evidence>
<feature type="transmembrane region" description="Helical" evidence="6">
    <location>
        <begin position="148"/>
        <end position="169"/>
    </location>
</feature>
<dbReference type="Proteomes" id="UP000230750">
    <property type="component" value="Unassembled WGS sequence"/>
</dbReference>
<evidence type="ECO:0000256" key="4">
    <source>
        <dbReference type="ARBA" id="ARBA00023136"/>
    </source>
</evidence>
<dbReference type="InterPro" id="IPR000276">
    <property type="entry name" value="GPCR_Rhodpsn"/>
</dbReference>
<dbReference type="InterPro" id="IPR017452">
    <property type="entry name" value="GPCR_Rhodpsn_7TM"/>
</dbReference>
<keyword evidence="2 6" id="KW-0812">Transmembrane</keyword>
<dbReference type="PANTHER" id="PTHR45698:SF1">
    <property type="entry name" value="TRACE AMINE-ASSOCIATED RECEPTOR 13C-LIKE"/>
    <property type="match status" value="1"/>
</dbReference>
<keyword evidence="3 6" id="KW-1133">Transmembrane helix</keyword>
<proteinExistence type="predicted"/>
<dbReference type="PANTHER" id="PTHR45698">
    <property type="entry name" value="TRACE AMINE-ASSOCIATED RECEPTOR 19N-RELATED"/>
    <property type="match status" value="1"/>
</dbReference>
<dbReference type="AlphaFoldDB" id="A0A2G8JGL5"/>
<dbReference type="Pfam" id="PF00001">
    <property type="entry name" value="7tm_1"/>
    <property type="match status" value="1"/>
</dbReference>
<dbReference type="CDD" id="cd00637">
    <property type="entry name" value="7tm_classA_rhodopsin-like"/>
    <property type="match status" value="1"/>
</dbReference>
<feature type="compositionally biased region" description="Low complexity" evidence="5">
    <location>
        <begin position="125"/>
        <end position="134"/>
    </location>
</feature>
<evidence type="ECO:0000256" key="6">
    <source>
        <dbReference type="SAM" id="Phobius"/>
    </source>
</evidence>
<accession>A0A2G8JGL5</accession>
<dbReference type="PRINTS" id="PR00237">
    <property type="entry name" value="GPCRRHODOPSN"/>
</dbReference>
<gene>
    <name evidence="8" type="ORF">BSL78_28292</name>
</gene>
<evidence type="ECO:0000256" key="1">
    <source>
        <dbReference type="ARBA" id="ARBA00004370"/>
    </source>
</evidence>
<dbReference type="SUPFAM" id="SSF81321">
    <property type="entry name" value="Family A G protein-coupled receptor-like"/>
    <property type="match status" value="1"/>
</dbReference>
<feature type="transmembrane region" description="Helical" evidence="6">
    <location>
        <begin position="181"/>
        <end position="204"/>
    </location>
</feature>
<keyword evidence="8" id="KW-0675">Receptor</keyword>
<evidence type="ECO:0000313" key="9">
    <source>
        <dbReference type="Proteomes" id="UP000230750"/>
    </source>
</evidence>
<evidence type="ECO:0000256" key="5">
    <source>
        <dbReference type="SAM" id="MobiDB-lite"/>
    </source>
</evidence>
<keyword evidence="9" id="KW-1185">Reference proteome</keyword>
<comment type="subcellular location">
    <subcellularLocation>
        <location evidence="1">Membrane</location>
    </subcellularLocation>
</comment>
<sequence>MRLVATYVGLLRGSVFCYSYGSTFCGNNHVILISSVARKLRRMNKVLSNASSLRSAATRQQRGGIKIGSNGSYRLLRTGIETSFTQGTVTTSMFLKLPMSARNRQDCFHSQQENTPPSATPTPSPAASFSSPSTSNFRVNVRRRNATTTLLTVYFVYIICWSPNQWAFFQLNLGGPLDFRGYFYKISVTLVILNTCVNPFIYALRHKTYKDRVKELVRHCKRKIGVH</sequence>
<protein>
    <submittedName>
        <fullName evidence="8">Putative galanin receptor type 1-like</fullName>
    </submittedName>
</protein>
<dbReference type="STRING" id="307972.A0A2G8JGL5"/>
<dbReference type="OrthoDB" id="10037617at2759"/>
<reference evidence="8 9" key="1">
    <citation type="journal article" date="2017" name="PLoS Biol.">
        <title>The sea cucumber genome provides insights into morphological evolution and visceral regeneration.</title>
        <authorList>
            <person name="Zhang X."/>
            <person name="Sun L."/>
            <person name="Yuan J."/>
            <person name="Sun Y."/>
            <person name="Gao Y."/>
            <person name="Zhang L."/>
            <person name="Li S."/>
            <person name="Dai H."/>
            <person name="Hamel J.F."/>
            <person name="Liu C."/>
            <person name="Yu Y."/>
            <person name="Liu S."/>
            <person name="Lin W."/>
            <person name="Guo K."/>
            <person name="Jin S."/>
            <person name="Xu P."/>
            <person name="Storey K.B."/>
            <person name="Huan P."/>
            <person name="Zhang T."/>
            <person name="Zhou Y."/>
            <person name="Zhang J."/>
            <person name="Lin C."/>
            <person name="Li X."/>
            <person name="Xing L."/>
            <person name="Huo D."/>
            <person name="Sun M."/>
            <person name="Wang L."/>
            <person name="Mercier A."/>
            <person name="Li F."/>
            <person name="Yang H."/>
            <person name="Xiang J."/>
        </authorList>
    </citation>
    <scope>NUCLEOTIDE SEQUENCE [LARGE SCALE GENOMIC DNA]</scope>
    <source>
        <strain evidence="8">Shaxun</strain>
        <tissue evidence="8">Muscle</tissue>
    </source>
</reference>
<dbReference type="PROSITE" id="PS50262">
    <property type="entry name" value="G_PROTEIN_RECEP_F1_2"/>
    <property type="match status" value="1"/>
</dbReference>
<feature type="region of interest" description="Disordered" evidence="5">
    <location>
        <begin position="106"/>
        <end position="134"/>
    </location>
</feature>
<dbReference type="Gene3D" id="1.20.1070.10">
    <property type="entry name" value="Rhodopsin 7-helix transmembrane proteins"/>
    <property type="match status" value="1"/>
</dbReference>
<name>A0A2G8JGL5_STIJA</name>
<evidence type="ECO:0000259" key="7">
    <source>
        <dbReference type="PROSITE" id="PS50262"/>
    </source>
</evidence>
<evidence type="ECO:0000256" key="3">
    <source>
        <dbReference type="ARBA" id="ARBA00022989"/>
    </source>
</evidence>
<dbReference type="GO" id="GO:0004930">
    <property type="term" value="F:G protein-coupled receptor activity"/>
    <property type="evidence" value="ECO:0007669"/>
    <property type="project" value="InterPro"/>
</dbReference>